<evidence type="ECO:0000256" key="2">
    <source>
        <dbReference type="ARBA" id="ARBA00023125"/>
    </source>
</evidence>
<name>A0A4Q1SGR8_9BACT</name>
<comment type="caution">
    <text evidence="6">The sequence shown here is derived from an EMBL/GenBank/DDBJ whole genome shotgun (WGS) entry which is preliminary data.</text>
</comment>
<dbReference type="InterPro" id="IPR050397">
    <property type="entry name" value="Env_Response_Regulators"/>
</dbReference>
<dbReference type="PROSITE" id="PS51063">
    <property type="entry name" value="HTH_CRP_2"/>
    <property type="match status" value="1"/>
</dbReference>
<proteinExistence type="predicted"/>
<evidence type="ECO:0000259" key="5">
    <source>
        <dbReference type="PROSITE" id="PS51063"/>
    </source>
</evidence>
<dbReference type="InterPro" id="IPR014710">
    <property type="entry name" value="RmlC-like_jellyroll"/>
</dbReference>
<reference evidence="6 7" key="1">
    <citation type="journal article" date="2016" name="Int. J. Syst. Evol. Microbiol.">
        <title>Acidipila dinghuensis sp. nov., an acidobacterium isolated from forest soil.</title>
        <authorList>
            <person name="Jiang Y.W."/>
            <person name="Wang J."/>
            <person name="Chen M.H."/>
            <person name="Lv Y.Y."/>
            <person name="Qiu L.H."/>
        </authorList>
    </citation>
    <scope>NUCLEOTIDE SEQUENCE [LARGE SCALE GENOMIC DNA]</scope>
    <source>
        <strain evidence="6 7">DHOF10</strain>
    </source>
</reference>
<dbReference type="InterPro" id="IPR000595">
    <property type="entry name" value="cNMP-bd_dom"/>
</dbReference>
<keyword evidence="2" id="KW-0238">DNA-binding</keyword>
<evidence type="ECO:0000256" key="3">
    <source>
        <dbReference type="ARBA" id="ARBA00023163"/>
    </source>
</evidence>
<dbReference type="Pfam" id="PF13545">
    <property type="entry name" value="HTH_Crp_2"/>
    <property type="match status" value="1"/>
</dbReference>
<dbReference type="PROSITE" id="PS50042">
    <property type="entry name" value="CNMP_BINDING_3"/>
    <property type="match status" value="1"/>
</dbReference>
<dbReference type="GO" id="GO:0005829">
    <property type="term" value="C:cytosol"/>
    <property type="evidence" value="ECO:0007669"/>
    <property type="project" value="TreeGrafter"/>
</dbReference>
<dbReference type="Proteomes" id="UP000290253">
    <property type="component" value="Unassembled WGS sequence"/>
</dbReference>
<dbReference type="Gene3D" id="1.10.10.10">
    <property type="entry name" value="Winged helix-like DNA-binding domain superfamily/Winged helix DNA-binding domain"/>
    <property type="match status" value="1"/>
</dbReference>
<keyword evidence="3" id="KW-0804">Transcription</keyword>
<dbReference type="InterPro" id="IPR018490">
    <property type="entry name" value="cNMP-bd_dom_sf"/>
</dbReference>
<dbReference type="PRINTS" id="PR00034">
    <property type="entry name" value="HTHCRP"/>
</dbReference>
<dbReference type="OrthoDB" id="114682at2"/>
<dbReference type="SMART" id="SM00100">
    <property type="entry name" value="cNMP"/>
    <property type="match status" value="1"/>
</dbReference>
<dbReference type="PANTHER" id="PTHR24567:SF74">
    <property type="entry name" value="HTH-TYPE TRANSCRIPTIONAL REGULATOR ARCR"/>
    <property type="match status" value="1"/>
</dbReference>
<evidence type="ECO:0000313" key="7">
    <source>
        <dbReference type="Proteomes" id="UP000290253"/>
    </source>
</evidence>
<dbReference type="GO" id="GO:0003677">
    <property type="term" value="F:DNA binding"/>
    <property type="evidence" value="ECO:0007669"/>
    <property type="project" value="UniProtKB-KW"/>
</dbReference>
<keyword evidence="7" id="KW-1185">Reference proteome</keyword>
<organism evidence="6 7">
    <name type="scientific">Silvibacterium dinghuense</name>
    <dbReference type="NCBI Taxonomy" id="1560006"/>
    <lineage>
        <taxon>Bacteria</taxon>
        <taxon>Pseudomonadati</taxon>
        <taxon>Acidobacteriota</taxon>
        <taxon>Terriglobia</taxon>
        <taxon>Terriglobales</taxon>
        <taxon>Acidobacteriaceae</taxon>
        <taxon>Silvibacterium</taxon>
    </lineage>
</organism>
<accession>A0A4Q1SGR8</accession>
<dbReference type="GO" id="GO:0003700">
    <property type="term" value="F:DNA-binding transcription factor activity"/>
    <property type="evidence" value="ECO:0007669"/>
    <property type="project" value="TreeGrafter"/>
</dbReference>
<evidence type="ECO:0000313" key="6">
    <source>
        <dbReference type="EMBL" id="RXS96559.1"/>
    </source>
</evidence>
<dbReference type="InterPro" id="IPR012318">
    <property type="entry name" value="HTH_CRP"/>
</dbReference>
<dbReference type="AlphaFoldDB" id="A0A4Q1SGR8"/>
<dbReference type="SMART" id="SM00419">
    <property type="entry name" value="HTH_CRP"/>
    <property type="match status" value="1"/>
</dbReference>
<feature type="domain" description="Cyclic nucleotide-binding" evidence="4">
    <location>
        <begin position="22"/>
        <end position="125"/>
    </location>
</feature>
<feature type="domain" description="HTH crp-type" evidence="5">
    <location>
        <begin position="157"/>
        <end position="229"/>
    </location>
</feature>
<dbReference type="Gene3D" id="2.60.120.10">
    <property type="entry name" value="Jelly Rolls"/>
    <property type="match status" value="1"/>
</dbReference>
<protein>
    <submittedName>
        <fullName evidence="6">Crp/Fnr family transcriptional regulator</fullName>
    </submittedName>
</protein>
<dbReference type="CDD" id="cd00038">
    <property type="entry name" value="CAP_ED"/>
    <property type="match status" value="1"/>
</dbReference>
<gene>
    <name evidence="6" type="ORF">ESZ00_00970</name>
</gene>
<dbReference type="CDD" id="cd00092">
    <property type="entry name" value="HTH_CRP"/>
    <property type="match status" value="1"/>
</dbReference>
<evidence type="ECO:0000259" key="4">
    <source>
        <dbReference type="PROSITE" id="PS50042"/>
    </source>
</evidence>
<dbReference type="InterPro" id="IPR036390">
    <property type="entry name" value="WH_DNA-bd_sf"/>
</dbReference>
<dbReference type="InterPro" id="IPR036388">
    <property type="entry name" value="WH-like_DNA-bd_sf"/>
</dbReference>
<dbReference type="SUPFAM" id="SSF46785">
    <property type="entry name" value="Winged helix' DNA-binding domain"/>
    <property type="match status" value="1"/>
</dbReference>
<dbReference type="Pfam" id="PF00027">
    <property type="entry name" value="cNMP_binding"/>
    <property type="match status" value="1"/>
</dbReference>
<sequence length="236" mass="25870">MPLPGRTGAENCLNCSQRSLRLFCNLDDEALLRLDAMGVFVSLPGRAVLFEEGEALRDVFIVCDGQLKLSATSREGRTMILRLAAAGDVLGLSAALNNLPHEVTAETLEPTRLKAIRRHEFLAFLESYRQVGNNTARVMAREYQEVFLDARRLALSGSAASRLGTLLLEWGRAAACGKPELRFTMALTHEELASMAGTSRETVTRLLNRFEKSHLILRKGATLTILDPDGLVASSD</sequence>
<dbReference type="EMBL" id="SDMK01000001">
    <property type="protein sequence ID" value="RXS96559.1"/>
    <property type="molecule type" value="Genomic_DNA"/>
</dbReference>
<evidence type="ECO:0000256" key="1">
    <source>
        <dbReference type="ARBA" id="ARBA00023015"/>
    </source>
</evidence>
<dbReference type="PANTHER" id="PTHR24567">
    <property type="entry name" value="CRP FAMILY TRANSCRIPTIONAL REGULATORY PROTEIN"/>
    <property type="match status" value="1"/>
</dbReference>
<dbReference type="SUPFAM" id="SSF51206">
    <property type="entry name" value="cAMP-binding domain-like"/>
    <property type="match status" value="1"/>
</dbReference>
<keyword evidence="1" id="KW-0805">Transcription regulation</keyword>